<accession>A0A182EUD2</accession>
<evidence type="ECO:0000313" key="2">
    <source>
        <dbReference type="Proteomes" id="UP000271087"/>
    </source>
</evidence>
<organism evidence="3">
    <name type="scientific">Onchocerca ochengi</name>
    <name type="common">Filarial nematode worm</name>
    <dbReference type="NCBI Taxonomy" id="42157"/>
    <lineage>
        <taxon>Eukaryota</taxon>
        <taxon>Metazoa</taxon>
        <taxon>Ecdysozoa</taxon>
        <taxon>Nematoda</taxon>
        <taxon>Chromadorea</taxon>
        <taxon>Rhabditida</taxon>
        <taxon>Spirurina</taxon>
        <taxon>Spiruromorpha</taxon>
        <taxon>Filarioidea</taxon>
        <taxon>Onchocercidae</taxon>
        <taxon>Onchocerca</taxon>
    </lineage>
</organism>
<dbReference type="Proteomes" id="UP000271087">
    <property type="component" value="Unassembled WGS sequence"/>
</dbReference>
<dbReference type="STRING" id="42157.A0A182EUD2"/>
<gene>
    <name evidence="1" type="ORF">NOO_LOCUS11761</name>
</gene>
<reference evidence="3" key="1">
    <citation type="submission" date="2016-06" db="UniProtKB">
        <authorList>
            <consortium name="WormBaseParasite"/>
        </authorList>
    </citation>
    <scope>IDENTIFICATION</scope>
</reference>
<evidence type="ECO:0000313" key="1">
    <source>
        <dbReference type="EMBL" id="VDM97008.1"/>
    </source>
</evidence>
<dbReference type="AlphaFoldDB" id="A0A182EUD2"/>
<reference evidence="1 2" key="2">
    <citation type="submission" date="2018-08" db="EMBL/GenBank/DDBJ databases">
        <authorList>
            <person name="Laetsch R D."/>
            <person name="Stevens L."/>
            <person name="Kumar S."/>
            <person name="Blaxter L. M."/>
        </authorList>
    </citation>
    <scope>NUCLEOTIDE SEQUENCE [LARGE SCALE GENOMIC DNA]</scope>
</reference>
<proteinExistence type="predicted"/>
<sequence length="68" mass="7596">MDPVNSGLCDLSDLHVLDYAPTLKDLAASVVIRNGLNEKFADIIPIDLNHDLRMMTQPNKITRARYDG</sequence>
<dbReference type="OrthoDB" id="432528at2759"/>
<dbReference type="EMBL" id="UYRW01008727">
    <property type="protein sequence ID" value="VDM97008.1"/>
    <property type="molecule type" value="Genomic_DNA"/>
</dbReference>
<protein>
    <submittedName>
        <fullName evidence="3">DNA (cytosine-5-)-methyltransferase</fullName>
    </submittedName>
</protein>
<keyword evidence="2" id="KW-1185">Reference proteome</keyword>
<evidence type="ECO:0000313" key="3">
    <source>
        <dbReference type="WBParaSite" id="nOo.2.0.1.t11761-RA"/>
    </source>
</evidence>
<dbReference type="WBParaSite" id="nOo.2.0.1.t11761-RA">
    <property type="protein sequence ID" value="nOo.2.0.1.t11761-RA"/>
    <property type="gene ID" value="nOo.2.0.1.g11761"/>
</dbReference>
<name>A0A182EUD2_ONCOC</name>